<evidence type="ECO:0000313" key="1">
    <source>
        <dbReference type="EMBL" id="MBB5999795.1"/>
    </source>
</evidence>
<accession>A0A841E9J2</accession>
<name>A0A841E9J2_9ACTN</name>
<organism evidence="1 2">
    <name type="scientific">Streptomonospora salina</name>
    <dbReference type="NCBI Taxonomy" id="104205"/>
    <lineage>
        <taxon>Bacteria</taxon>
        <taxon>Bacillati</taxon>
        <taxon>Actinomycetota</taxon>
        <taxon>Actinomycetes</taxon>
        <taxon>Streptosporangiales</taxon>
        <taxon>Nocardiopsidaceae</taxon>
        <taxon>Streptomonospora</taxon>
    </lineage>
</organism>
<comment type="caution">
    <text evidence="1">The sequence shown here is derived from an EMBL/GenBank/DDBJ whole genome shotgun (WGS) entry which is preliminary data.</text>
</comment>
<dbReference type="Pfam" id="PF19799">
    <property type="entry name" value="DUF6282"/>
    <property type="match status" value="1"/>
</dbReference>
<dbReference type="InterPro" id="IPR032466">
    <property type="entry name" value="Metal_Hydrolase"/>
</dbReference>
<evidence type="ECO:0008006" key="3">
    <source>
        <dbReference type="Google" id="ProtNLM"/>
    </source>
</evidence>
<protein>
    <recommendedName>
        <fullName evidence="3">Cytosolic protein</fullName>
    </recommendedName>
</protein>
<dbReference type="Proteomes" id="UP000578077">
    <property type="component" value="Unassembled WGS sequence"/>
</dbReference>
<dbReference type="EMBL" id="JACHLY010000001">
    <property type="protein sequence ID" value="MBB5999795.1"/>
    <property type="molecule type" value="Genomic_DNA"/>
</dbReference>
<keyword evidence="2" id="KW-1185">Reference proteome</keyword>
<dbReference type="InterPro" id="IPR046249">
    <property type="entry name" value="DUF6282"/>
</dbReference>
<sequence>MTEHPTPSPRARELVEGAYDTHIHVAPDVMRRRIDDLSLAPRFAAAGLAGFVLKSHYAPTAERAAVVNAAVPECRAVGAITLNGSVGGLNPIAVDIAGRGGAQVVWLPTVDSSNQRACTAAMPEGATPPMWAQLQDELRADGMAADPVEALDEHGEVRAVTRQVLRVVAKHDMTLATGHLSTAEIDVVARAALDEGVRRVVVTHPEFTSQQVAAERQRRLAEQGVLLERCFTTPYTGKVEWRTWVDNIRAAGPENSVLSSDLGQPFNPPVEDGLAILADRLLAEGFTESEIRTMAVANSRWLAGAETERAGAATAAAQEGIR</sequence>
<dbReference type="SUPFAM" id="SSF51556">
    <property type="entry name" value="Metallo-dependent hydrolases"/>
    <property type="match status" value="1"/>
</dbReference>
<dbReference type="RefSeq" id="WP_184636880.1">
    <property type="nucleotide sequence ID" value="NZ_BAABKT010000039.1"/>
</dbReference>
<proteinExistence type="predicted"/>
<evidence type="ECO:0000313" key="2">
    <source>
        <dbReference type="Proteomes" id="UP000578077"/>
    </source>
</evidence>
<dbReference type="AlphaFoldDB" id="A0A841E9J2"/>
<dbReference type="Gene3D" id="3.20.20.140">
    <property type="entry name" value="Metal-dependent hydrolases"/>
    <property type="match status" value="1"/>
</dbReference>
<reference evidence="1 2" key="1">
    <citation type="submission" date="2020-08" db="EMBL/GenBank/DDBJ databases">
        <title>Sequencing the genomes of 1000 actinobacteria strains.</title>
        <authorList>
            <person name="Klenk H.-P."/>
        </authorList>
    </citation>
    <scope>NUCLEOTIDE SEQUENCE [LARGE SCALE GENOMIC DNA]</scope>
    <source>
        <strain evidence="1 2">DSM 44593</strain>
    </source>
</reference>
<gene>
    <name evidence="1" type="ORF">HNR25_003546</name>
</gene>